<keyword evidence="5" id="KW-0028">Amino-acid biosynthesis</keyword>
<evidence type="ECO:0000256" key="6">
    <source>
        <dbReference type="ARBA" id="ARBA00023002"/>
    </source>
</evidence>
<dbReference type="GeneID" id="15392616"/>
<feature type="domain" description="Chorismate mutase" evidence="12">
    <location>
        <begin position="270"/>
        <end position="358"/>
    </location>
</feature>
<organism evidence="16 17">
    <name type="scientific">Archaeoglobus sulfaticallidus PM70-1</name>
    <dbReference type="NCBI Taxonomy" id="387631"/>
    <lineage>
        <taxon>Archaea</taxon>
        <taxon>Methanobacteriati</taxon>
        <taxon>Methanobacteriota</taxon>
        <taxon>Archaeoglobi</taxon>
        <taxon>Archaeoglobales</taxon>
        <taxon>Archaeoglobaceae</taxon>
        <taxon>Archaeoglobus</taxon>
    </lineage>
</organism>
<evidence type="ECO:0000256" key="8">
    <source>
        <dbReference type="ARBA" id="ARBA00023141"/>
    </source>
</evidence>
<dbReference type="CDD" id="cd04905">
    <property type="entry name" value="ACT_CM-PDT"/>
    <property type="match status" value="1"/>
</dbReference>
<dbReference type="InterPro" id="IPR001086">
    <property type="entry name" value="Preph_deHydtase"/>
</dbReference>
<dbReference type="OrthoDB" id="8755at2157"/>
<comment type="catalytic activity">
    <reaction evidence="11">
        <text>prephenate + NAD(+) = 3-(4-hydroxyphenyl)pyruvate + CO2 + NADH</text>
        <dbReference type="Rhea" id="RHEA:13869"/>
        <dbReference type="ChEBI" id="CHEBI:16526"/>
        <dbReference type="ChEBI" id="CHEBI:29934"/>
        <dbReference type="ChEBI" id="CHEBI:36242"/>
        <dbReference type="ChEBI" id="CHEBI:57540"/>
        <dbReference type="ChEBI" id="CHEBI:57945"/>
        <dbReference type="EC" id="1.3.1.12"/>
    </reaction>
</comment>
<dbReference type="PROSITE" id="PS51176">
    <property type="entry name" value="PDH_ADH"/>
    <property type="match status" value="1"/>
</dbReference>
<feature type="domain" description="Prephenate dehydratase" evidence="13">
    <location>
        <begin position="363"/>
        <end position="537"/>
    </location>
</feature>
<dbReference type="CDD" id="cd13532">
    <property type="entry name" value="PBP2_PDT_like"/>
    <property type="match status" value="1"/>
</dbReference>
<evidence type="ECO:0000256" key="7">
    <source>
        <dbReference type="ARBA" id="ARBA00023027"/>
    </source>
</evidence>
<dbReference type="Gene3D" id="1.20.59.10">
    <property type="entry name" value="Chorismate mutase"/>
    <property type="match status" value="1"/>
</dbReference>
<dbReference type="Pfam" id="PF01817">
    <property type="entry name" value="CM_2"/>
    <property type="match status" value="1"/>
</dbReference>
<dbReference type="STRING" id="387631.Asulf_00975"/>
<dbReference type="GO" id="GO:0046417">
    <property type="term" value="P:chorismate metabolic process"/>
    <property type="evidence" value="ECO:0007669"/>
    <property type="project" value="InterPro"/>
</dbReference>
<dbReference type="InterPro" id="IPR008927">
    <property type="entry name" value="6-PGluconate_DH-like_C_sf"/>
</dbReference>
<dbReference type="EC" id="1.3.1.12" evidence="2"/>
<dbReference type="InterPro" id="IPR036979">
    <property type="entry name" value="CM_dom_sf"/>
</dbReference>
<dbReference type="Gene3D" id="3.30.70.260">
    <property type="match status" value="1"/>
</dbReference>
<dbReference type="SUPFAM" id="SSF55021">
    <property type="entry name" value="ACT-like"/>
    <property type="match status" value="1"/>
</dbReference>
<dbReference type="PANTHER" id="PTHR21022">
    <property type="entry name" value="PREPHENATE DEHYDRATASE P PROTEIN"/>
    <property type="match status" value="1"/>
</dbReference>
<dbReference type="GO" id="GO:0006571">
    <property type="term" value="P:tyrosine biosynthetic process"/>
    <property type="evidence" value="ECO:0007669"/>
    <property type="project" value="UniProtKB-UniPathway"/>
</dbReference>
<evidence type="ECO:0000259" key="13">
    <source>
        <dbReference type="PROSITE" id="PS51171"/>
    </source>
</evidence>
<keyword evidence="8" id="KW-0057">Aromatic amino acid biosynthesis</keyword>
<accession>N0BBK4</accession>
<dbReference type="Pfam" id="PF00800">
    <property type="entry name" value="PDT"/>
    <property type="match status" value="1"/>
</dbReference>
<feature type="domain" description="ACT" evidence="15">
    <location>
        <begin position="549"/>
        <end position="622"/>
    </location>
</feature>
<evidence type="ECO:0000256" key="4">
    <source>
        <dbReference type="ARBA" id="ARBA00022498"/>
    </source>
</evidence>
<dbReference type="RefSeq" id="WP_015590577.1">
    <property type="nucleotide sequence ID" value="NC_021169.1"/>
</dbReference>
<dbReference type="Gene3D" id="3.40.50.720">
    <property type="entry name" value="NAD(P)-binding Rossmann-like Domain"/>
    <property type="match status" value="1"/>
</dbReference>
<dbReference type="GO" id="GO:0005737">
    <property type="term" value="C:cytoplasm"/>
    <property type="evidence" value="ECO:0007669"/>
    <property type="project" value="TreeGrafter"/>
</dbReference>
<feature type="domain" description="Prephenate/arogenate dehydrogenase" evidence="14">
    <location>
        <begin position="8"/>
        <end position="271"/>
    </location>
</feature>
<dbReference type="InterPro" id="IPR002912">
    <property type="entry name" value="ACT_dom"/>
</dbReference>
<dbReference type="KEGG" id="ast:Asulf_00975"/>
<dbReference type="SUPFAM" id="SSF48600">
    <property type="entry name" value="Chorismate mutase II"/>
    <property type="match status" value="1"/>
</dbReference>
<dbReference type="GO" id="GO:0008977">
    <property type="term" value="F:prephenate dehydrogenase (NAD+) activity"/>
    <property type="evidence" value="ECO:0007669"/>
    <property type="project" value="UniProtKB-EC"/>
</dbReference>
<dbReference type="GO" id="GO:0070403">
    <property type="term" value="F:NAD+ binding"/>
    <property type="evidence" value="ECO:0007669"/>
    <property type="project" value="InterPro"/>
</dbReference>
<dbReference type="SUPFAM" id="SSF51735">
    <property type="entry name" value="NAD(P)-binding Rossmann-fold domains"/>
    <property type="match status" value="1"/>
</dbReference>
<evidence type="ECO:0000259" key="14">
    <source>
        <dbReference type="PROSITE" id="PS51176"/>
    </source>
</evidence>
<dbReference type="SMART" id="SM00830">
    <property type="entry name" value="CM_2"/>
    <property type="match status" value="1"/>
</dbReference>
<keyword evidence="9" id="KW-0584">Phenylalanine biosynthesis</keyword>
<evidence type="ECO:0000313" key="16">
    <source>
        <dbReference type="EMBL" id="AGK60979.1"/>
    </source>
</evidence>
<evidence type="ECO:0000256" key="10">
    <source>
        <dbReference type="ARBA" id="ARBA00023239"/>
    </source>
</evidence>
<evidence type="ECO:0000256" key="1">
    <source>
        <dbReference type="ARBA" id="ARBA00005067"/>
    </source>
</evidence>
<evidence type="ECO:0000256" key="3">
    <source>
        <dbReference type="ARBA" id="ARBA00016891"/>
    </source>
</evidence>
<reference evidence="16 17" key="1">
    <citation type="journal article" date="2013" name="Genome Announc.">
        <title>Complete Genome Sequence of the Thermophilic and Facultatively Chemolithoautotrophic Sulfate Reducer Archaeoglobus sulfaticallidus Strain PM70-1T.</title>
        <authorList>
            <person name="Stokke R."/>
            <person name="Hocking W.P."/>
            <person name="Steinsbu B.O."/>
            <person name="Steen I.H."/>
        </authorList>
    </citation>
    <scope>NUCLEOTIDE SEQUENCE [LARGE SCALE GENOMIC DNA]</scope>
    <source>
        <strain evidence="16">PM70-1</strain>
    </source>
</reference>
<comment type="pathway">
    <text evidence="1">Amino-acid biosynthesis; L-tyrosine biosynthesis; (4-hydroxyphenyl)pyruvate from prephenate (NAD(+) route): step 1/1.</text>
</comment>
<dbReference type="InterPro" id="IPR036263">
    <property type="entry name" value="Chorismate_II_sf"/>
</dbReference>
<dbReference type="eggNOG" id="arCOG00245">
    <property type="taxonomic scope" value="Archaea"/>
</dbReference>
<dbReference type="Gene3D" id="3.40.190.10">
    <property type="entry name" value="Periplasmic binding protein-like II"/>
    <property type="match status" value="2"/>
</dbReference>
<evidence type="ECO:0000313" key="17">
    <source>
        <dbReference type="Proteomes" id="UP000013307"/>
    </source>
</evidence>
<dbReference type="InterPro" id="IPR046825">
    <property type="entry name" value="PDH_C"/>
</dbReference>
<dbReference type="Pfam" id="PF01842">
    <property type="entry name" value="ACT"/>
    <property type="match status" value="1"/>
</dbReference>
<gene>
    <name evidence="16" type="ORF">Asulf_00975</name>
</gene>
<proteinExistence type="predicted"/>
<dbReference type="Gene3D" id="1.10.3660.10">
    <property type="entry name" value="6-phosphogluconate dehydrogenase C-terminal like domain"/>
    <property type="match status" value="1"/>
</dbReference>
<dbReference type="NCBIfam" id="NF008865">
    <property type="entry name" value="PRK11898.1"/>
    <property type="match status" value="1"/>
</dbReference>
<dbReference type="HOGENOM" id="CLU_442556_0_0_2"/>
<dbReference type="SUPFAM" id="SSF53850">
    <property type="entry name" value="Periplasmic binding protein-like II"/>
    <property type="match status" value="1"/>
</dbReference>
<name>N0BBK4_9EURY</name>
<dbReference type="UniPathway" id="UPA00122">
    <property type="reaction ID" value="UER00961"/>
</dbReference>
<dbReference type="Proteomes" id="UP000013307">
    <property type="component" value="Chromosome"/>
</dbReference>
<dbReference type="PROSITE" id="PS51171">
    <property type="entry name" value="PREPHENATE_DEHYDR_3"/>
    <property type="match status" value="1"/>
</dbReference>
<dbReference type="PANTHER" id="PTHR21022:SF19">
    <property type="entry name" value="PREPHENATE DEHYDRATASE-RELATED"/>
    <property type="match status" value="1"/>
</dbReference>
<evidence type="ECO:0000256" key="11">
    <source>
        <dbReference type="ARBA" id="ARBA00049260"/>
    </source>
</evidence>
<evidence type="ECO:0000256" key="5">
    <source>
        <dbReference type="ARBA" id="ARBA00022605"/>
    </source>
</evidence>
<dbReference type="PROSITE" id="PS51168">
    <property type="entry name" value="CHORISMATE_MUT_2"/>
    <property type="match status" value="1"/>
</dbReference>
<evidence type="ECO:0000259" key="15">
    <source>
        <dbReference type="PROSITE" id="PS51671"/>
    </source>
</evidence>
<dbReference type="Pfam" id="PF20463">
    <property type="entry name" value="PDH_C"/>
    <property type="match status" value="1"/>
</dbReference>
<protein>
    <recommendedName>
        <fullName evidence="3">Prephenate dehydrogenase</fullName>
        <ecNumber evidence="2">1.3.1.12</ecNumber>
    </recommendedName>
</protein>
<keyword evidence="4" id="KW-0827">Tyrosine biosynthesis</keyword>
<keyword evidence="6" id="KW-0560">Oxidoreductase</keyword>
<dbReference type="SUPFAM" id="SSF48179">
    <property type="entry name" value="6-phosphogluconate dehydrogenase C-terminal domain-like"/>
    <property type="match status" value="1"/>
</dbReference>
<evidence type="ECO:0000256" key="2">
    <source>
        <dbReference type="ARBA" id="ARBA00012068"/>
    </source>
</evidence>
<keyword evidence="7" id="KW-0520">NAD</keyword>
<dbReference type="InterPro" id="IPR003099">
    <property type="entry name" value="Prephen_DH"/>
</dbReference>
<dbReference type="InterPro" id="IPR045865">
    <property type="entry name" value="ACT-like_dom_sf"/>
</dbReference>
<dbReference type="PROSITE" id="PS51671">
    <property type="entry name" value="ACT"/>
    <property type="match status" value="1"/>
</dbReference>
<dbReference type="GO" id="GO:0004665">
    <property type="term" value="F:prephenate dehydrogenase (NADP+) activity"/>
    <property type="evidence" value="ECO:0007669"/>
    <property type="project" value="InterPro"/>
</dbReference>
<dbReference type="InterPro" id="IPR046826">
    <property type="entry name" value="PDH_N"/>
</dbReference>
<dbReference type="EMBL" id="CP005290">
    <property type="protein sequence ID" value="AGK60979.1"/>
    <property type="molecule type" value="Genomic_DNA"/>
</dbReference>
<dbReference type="Pfam" id="PF02153">
    <property type="entry name" value="PDH_N"/>
    <property type="match status" value="1"/>
</dbReference>
<dbReference type="InterPro" id="IPR036291">
    <property type="entry name" value="NAD(P)-bd_dom_sf"/>
</dbReference>
<dbReference type="GO" id="GO:0004664">
    <property type="term" value="F:prephenate dehydratase activity"/>
    <property type="evidence" value="ECO:0007669"/>
    <property type="project" value="InterPro"/>
</dbReference>
<dbReference type="AlphaFoldDB" id="N0BBK4"/>
<evidence type="ECO:0000256" key="9">
    <source>
        <dbReference type="ARBA" id="ARBA00023222"/>
    </source>
</evidence>
<keyword evidence="17" id="KW-1185">Reference proteome</keyword>
<evidence type="ECO:0000259" key="12">
    <source>
        <dbReference type="PROSITE" id="PS51168"/>
    </source>
</evidence>
<dbReference type="InterPro" id="IPR002701">
    <property type="entry name" value="CM_II_prokaryot"/>
</dbReference>
<dbReference type="GO" id="GO:0009094">
    <property type="term" value="P:L-phenylalanine biosynthetic process"/>
    <property type="evidence" value="ECO:0007669"/>
    <property type="project" value="UniProtKB-KW"/>
</dbReference>
<sequence>MNRIEQKPKILIWGMGGMGTLFKKFFELRGYTVKGYDIDENKREVDEKDLFGFDVIFLCVPMDSIDSVISKLEKLSTKFYKKPLIVDIASVKSDLDKLIRNFDVLSIHPMIGPDSDLGLSNIIVVYESGREEGKLILDELYRAGANISRLNYRLHDHKMAEIQGVAHFLLIAMANFLKDRMDKNDLNYASPIFYTLYKLASRIINQDWRMYYNIQKNSEQLREELVKSILELHDGLRDDARFKEIFEASKKVFDDFGGSTIILDSARASEIPERDIHALRGYIRVVDSLILRLIERRVRAGKEIAMYKKEKNLPIEISEIEEVKLKELASSTTLNRMMLNRIFGEIFHLTKAEEYRILGISKRMAVLGPMGSFSDEVALKLTGSRVPFIYCSSVEEIVRMVEKDENTYGLIPIENSVHGTVLKSIDALMRYDVEVFGETKMEVIHVLASKKKLELTEIEEVYSHPQAMAQCAEFINNYLPKAKLRYTSSTSDAISMLKDTSAAIVSENAARLYNLYILRKGIQDMENNVTRFYIIRKQGSGEVDGNVTSLFFGVEDKPGALKDVLEVFYEKNINLRKLESRPSGTGLGDYIFFSEVEKRLNEDDLRRLRDVTTFYRVAGIFREVDRIEL</sequence>
<dbReference type="GO" id="GO:0004106">
    <property type="term" value="F:chorismate mutase activity"/>
    <property type="evidence" value="ECO:0007669"/>
    <property type="project" value="InterPro"/>
</dbReference>
<keyword evidence="10" id="KW-0456">Lyase</keyword>